<accession>A0A162UU78</accession>
<dbReference type="GeneID" id="28996004"/>
<proteinExistence type="predicted"/>
<dbReference type="OrthoDB" id="2210034at2759"/>
<evidence type="ECO:0008006" key="3">
    <source>
        <dbReference type="Google" id="ProtNLM"/>
    </source>
</evidence>
<dbReference type="RefSeq" id="XP_018296073.1">
    <property type="nucleotide sequence ID" value="XM_018435098.1"/>
</dbReference>
<name>A0A162UU78_PHYB8</name>
<gene>
    <name evidence="1" type="ORF">PHYBLDRAFT_164915</name>
</gene>
<evidence type="ECO:0000313" key="1">
    <source>
        <dbReference type="EMBL" id="OAD78033.1"/>
    </source>
</evidence>
<organism evidence="1 2">
    <name type="scientific">Phycomyces blakesleeanus (strain ATCC 8743b / DSM 1359 / FGSC 10004 / NBRC 33097 / NRRL 1555)</name>
    <dbReference type="NCBI Taxonomy" id="763407"/>
    <lineage>
        <taxon>Eukaryota</taxon>
        <taxon>Fungi</taxon>
        <taxon>Fungi incertae sedis</taxon>
        <taxon>Mucoromycota</taxon>
        <taxon>Mucoromycotina</taxon>
        <taxon>Mucoromycetes</taxon>
        <taxon>Mucorales</taxon>
        <taxon>Phycomycetaceae</taxon>
        <taxon>Phycomyces</taxon>
    </lineage>
</organism>
<dbReference type="EMBL" id="KV440974">
    <property type="protein sequence ID" value="OAD78033.1"/>
    <property type="molecule type" value="Genomic_DNA"/>
</dbReference>
<protein>
    <recommendedName>
        <fullName evidence="3">Reverse transcriptase zinc-binding domain-containing protein</fullName>
    </recommendedName>
</protein>
<evidence type="ECO:0000313" key="2">
    <source>
        <dbReference type="Proteomes" id="UP000077315"/>
    </source>
</evidence>
<reference evidence="2" key="1">
    <citation type="submission" date="2015-06" db="EMBL/GenBank/DDBJ databases">
        <title>Expansion of signal transduction pathways in fungi by whole-genome duplication.</title>
        <authorList>
            <consortium name="DOE Joint Genome Institute"/>
            <person name="Corrochano L.M."/>
            <person name="Kuo A."/>
            <person name="Marcet-Houben M."/>
            <person name="Polaino S."/>
            <person name="Salamov A."/>
            <person name="Villalobos J.M."/>
            <person name="Alvarez M.I."/>
            <person name="Avalos J."/>
            <person name="Benito E.P."/>
            <person name="Benoit I."/>
            <person name="Burger G."/>
            <person name="Camino L.P."/>
            <person name="Canovas D."/>
            <person name="Cerda-Olmedo E."/>
            <person name="Cheng J.-F."/>
            <person name="Dominguez A."/>
            <person name="Elias M."/>
            <person name="Eslava A.P."/>
            <person name="Glaser F."/>
            <person name="Grimwood J."/>
            <person name="Gutierrez G."/>
            <person name="Heitman J."/>
            <person name="Henrissat B."/>
            <person name="Iturriaga E.A."/>
            <person name="Lang B.F."/>
            <person name="Lavin J.L."/>
            <person name="Lee S."/>
            <person name="Li W."/>
            <person name="Lindquist E."/>
            <person name="Lopez-Garcia S."/>
            <person name="Luque E.M."/>
            <person name="Marcos A.T."/>
            <person name="Martin J."/>
            <person name="McCluskey K."/>
            <person name="Medina H.R."/>
            <person name="Miralles-Duran A."/>
            <person name="Miyazaki A."/>
            <person name="Munoz-Torres E."/>
            <person name="Oguiza J.A."/>
            <person name="Ohm R."/>
            <person name="Olmedo M."/>
            <person name="Orejas M."/>
            <person name="Ortiz-Castellanos L."/>
            <person name="Pisabarro A.G."/>
            <person name="Rodriguez-Romero J."/>
            <person name="Ruiz-Herrera J."/>
            <person name="Ruiz-Vazquez R."/>
            <person name="Sanz C."/>
            <person name="Schackwitz W."/>
            <person name="Schmutz J."/>
            <person name="Shahriari M."/>
            <person name="Shelest E."/>
            <person name="Silva-Franco F."/>
            <person name="Soanes D."/>
            <person name="Syed K."/>
            <person name="Tagua V.G."/>
            <person name="Talbot N.J."/>
            <person name="Thon M."/>
            <person name="De vries R.P."/>
            <person name="Wiebenga A."/>
            <person name="Yadav J.S."/>
            <person name="Braun E.L."/>
            <person name="Baker S."/>
            <person name="Garre V."/>
            <person name="Horwitz B."/>
            <person name="Torres-Martinez S."/>
            <person name="Idnurm A."/>
            <person name="Herrera-Estrella A."/>
            <person name="Gabaldon T."/>
            <person name="Grigoriev I.V."/>
        </authorList>
    </citation>
    <scope>NUCLEOTIDE SEQUENCE [LARGE SCALE GENOMIC DNA]</scope>
    <source>
        <strain evidence="2">NRRL 1555(-)</strain>
    </source>
</reference>
<dbReference type="AlphaFoldDB" id="A0A162UU78"/>
<dbReference type="Proteomes" id="UP000077315">
    <property type="component" value="Unassembled WGS sequence"/>
</dbReference>
<keyword evidence="2" id="KW-1185">Reference proteome</keyword>
<sequence length="257" mass="29296">MKLGGLGVLNPKLQQGALQLRWLRPLFRSPSSPLGLSILTAQFPDMMIWIGSEVDPSPLLSALSPNFSWNRLSTRRYRSSCQVAIFSTKDMQQDIRAIEWRQFWSFVLPYASRNIWFQLLHCKISCRSALHHCVPTVFPSATCSLCGTTDESQDHFLFACPLKLPLWKTFWHTHFGFSSQTSDIHNALYKFTFPPPLDPTLESASIFGSALLAVWRHHWVFVFDQALFIATNAITTANSLLSRLYAEENLDQSPYPI</sequence>
<dbReference type="InParanoid" id="A0A162UU78"/>
<dbReference type="VEuPathDB" id="FungiDB:PHYBLDRAFT_164915"/>